<keyword evidence="8" id="KW-1185">Reference proteome</keyword>
<dbReference type="AlphaFoldDB" id="A0A7J5B4N7"/>
<dbReference type="InterPro" id="IPR050707">
    <property type="entry name" value="HTH_MetabolicPath_Reg"/>
</dbReference>
<dbReference type="GO" id="GO:0003700">
    <property type="term" value="F:DNA-binding transcription factor activity"/>
    <property type="evidence" value="ECO:0007669"/>
    <property type="project" value="TreeGrafter"/>
</dbReference>
<dbReference type="GO" id="GO:0045892">
    <property type="term" value="P:negative regulation of DNA-templated transcription"/>
    <property type="evidence" value="ECO:0007669"/>
    <property type="project" value="TreeGrafter"/>
</dbReference>
<evidence type="ECO:0000313" key="8">
    <source>
        <dbReference type="Proteomes" id="UP000490386"/>
    </source>
</evidence>
<dbReference type="InterPro" id="IPR029016">
    <property type="entry name" value="GAF-like_dom_sf"/>
</dbReference>
<dbReference type="InterPro" id="IPR005471">
    <property type="entry name" value="Tscrpt_reg_IclR_N"/>
</dbReference>
<evidence type="ECO:0000256" key="2">
    <source>
        <dbReference type="ARBA" id="ARBA00023125"/>
    </source>
</evidence>
<comment type="caution">
    <text evidence="7">The sequence shown here is derived from an EMBL/GenBank/DDBJ whole genome shotgun (WGS) entry which is preliminary data.</text>
</comment>
<keyword evidence="2" id="KW-0238">DNA-binding</keyword>
<dbReference type="EMBL" id="WBJX01000001">
    <property type="protein sequence ID" value="KAB1639004.1"/>
    <property type="molecule type" value="Genomic_DNA"/>
</dbReference>
<dbReference type="Pfam" id="PF01614">
    <property type="entry name" value="IclR_C"/>
    <property type="match status" value="1"/>
</dbReference>
<dbReference type="InterPro" id="IPR014757">
    <property type="entry name" value="Tscrpt_reg_IclR_C"/>
</dbReference>
<protein>
    <submittedName>
        <fullName evidence="7">IclR family transcriptional regulator</fullName>
    </submittedName>
</protein>
<evidence type="ECO:0000259" key="6">
    <source>
        <dbReference type="PROSITE" id="PS51078"/>
    </source>
</evidence>
<evidence type="ECO:0000256" key="1">
    <source>
        <dbReference type="ARBA" id="ARBA00023015"/>
    </source>
</evidence>
<dbReference type="InterPro" id="IPR011991">
    <property type="entry name" value="ArsR-like_HTH"/>
</dbReference>
<feature type="domain" description="IclR-ED" evidence="6">
    <location>
        <begin position="90"/>
        <end position="268"/>
    </location>
</feature>
<dbReference type="InterPro" id="IPR036388">
    <property type="entry name" value="WH-like_DNA-bd_sf"/>
</dbReference>
<dbReference type="RefSeq" id="WP_104251604.1">
    <property type="nucleotide sequence ID" value="NZ_WBJX01000001.1"/>
</dbReference>
<evidence type="ECO:0000256" key="3">
    <source>
        <dbReference type="ARBA" id="ARBA00023163"/>
    </source>
</evidence>
<evidence type="ECO:0000256" key="4">
    <source>
        <dbReference type="SAM" id="MobiDB-lite"/>
    </source>
</evidence>
<dbReference type="SUPFAM" id="SSF46785">
    <property type="entry name" value="Winged helix' DNA-binding domain"/>
    <property type="match status" value="1"/>
</dbReference>
<reference evidence="7 8" key="1">
    <citation type="submission" date="2019-09" db="EMBL/GenBank/DDBJ databases">
        <title>Phylogeny of genus Pseudoclavibacter and closely related genus.</title>
        <authorList>
            <person name="Li Y."/>
        </authorList>
    </citation>
    <scope>NUCLEOTIDE SEQUENCE [LARGE SCALE GENOMIC DNA]</scope>
    <source>
        <strain evidence="7 8">THG-MD12</strain>
    </source>
</reference>
<dbReference type="PROSITE" id="PS51077">
    <property type="entry name" value="HTH_ICLR"/>
    <property type="match status" value="1"/>
</dbReference>
<dbReference type="SUPFAM" id="SSF55781">
    <property type="entry name" value="GAF domain-like"/>
    <property type="match status" value="1"/>
</dbReference>
<dbReference type="PANTHER" id="PTHR30136:SF24">
    <property type="entry name" value="HTH-TYPE TRANSCRIPTIONAL REPRESSOR ALLR"/>
    <property type="match status" value="1"/>
</dbReference>
<feature type="region of interest" description="Disordered" evidence="4">
    <location>
        <begin position="1"/>
        <end position="26"/>
    </location>
</feature>
<keyword evidence="1" id="KW-0805">Transcription regulation</keyword>
<evidence type="ECO:0000259" key="5">
    <source>
        <dbReference type="PROSITE" id="PS51077"/>
    </source>
</evidence>
<keyword evidence="3" id="KW-0804">Transcription</keyword>
<evidence type="ECO:0000313" key="7">
    <source>
        <dbReference type="EMBL" id="KAB1639004.1"/>
    </source>
</evidence>
<gene>
    <name evidence="7" type="ORF">F8O03_01230</name>
</gene>
<dbReference type="SMART" id="SM00346">
    <property type="entry name" value="HTH_ICLR"/>
    <property type="match status" value="1"/>
</dbReference>
<proteinExistence type="predicted"/>
<dbReference type="CDD" id="cd00090">
    <property type="entry name" value="HTH_ARSR"/>
    <property type="match status" value="1"/>
</dbReference>
<organism evidence="7 8">
    <name type="scientific">Pseudoclavibacter terrae</name>
    <dbReference type="NCBI Taxonomy" id="1530195"/>
    <lineage>
        <taxon>Bacteria</taxon>
        <taxon>Bacillati</taxon>
        <taxon>Actinomycetota</taxon>
        <taxon>Actinomycetes</taxon>
        <taxon>Micrococcales</taxon>
        <taxon>Microbacteriaceae</taxon>
        <taxon>Pseudoclavibacter</taxon>
    </lineage>
</organism>
<dbReference type="InterPro" id="IPR036390">
    <property type="entry name" value="WH_DNA-bd_sf"/>
</dbReference>
<dbReference type="Proteomes" id="UP000490386">
    <property type="component" value="Unassembled WGS sequence"/>
</dbReference>
<dbReference type="Gene3D" id="1.10.10.10">
    <property type="entry name" value="Winged helix-like DNA-binding domain superfamily/Winged helix DNA-binding domain"/>
    <property type="match status" value="1"/>
</dbReference>
<dbReference type="Gene3D" id="3.30.450.40">
    <property type="match status" value="1"/>
</dbReference>
<dbReference type="GO" id="GO:0003677">
    <property type="term" value="F:DNA binding"/>
    <property type="evidence" value="ECO:0007669"/>
    <property type="project" value="UniProtKB-KW"/>
</dbReference>
<dbReference type="PROSITE" id="PS51078">
    <property type="entry name" value="ICLR_ED"/>
    <property type="match status" value="1"/>
</dbReference>
<sequence length="280" mass="29774">MSDLRPKADPNGRPISGGAAASGGGSGTGGAAYKSLHRGLEILQLIQGRGRLKISEISSELGMPLSTVYRYVTVLRDAGFAIEIDGYLMPSSRLAESDDASPHLVRYAAPVLRRLRELTGMTAILAVRVHITAVCLEVSYAHPQHRIPFGRGKVRSLYAGATALPLLAYAPKKVVRELLSGGLRAYTTATMSPEMIEPYLRQVRAEGHAVSYGQITPGMVGIGVPVFAGGRVLCSLSLVGDERQTGALDERIALLKQGATELAAKLPSNVDLEVWSDQSA</sequence>
<accession>A0A7J5B4N7</accession>
<name>A0A7J5B4N7_9MICO</name>
<dbReference type="Pfam" id="PF09339">
    <property type="entry name" value="HTH_IclR"/>
    <property type="match status" value="1"/>
</dbReference>
<dbReference type="OrthoDB" id="3632743at2"/>
<dbReference type="PANTHER" id="PTHR30136">
    <property type="entry name" value="HELIX-TURN-HELIX TRANSCRIPTIONAL REGULATOR, ICLR FAMILY"/>
    <property type="match status" value="1"/>
</dbReference>
<feature type="compositionally biased region" description="Basic and acidic residues" evidence="4">
    <location>
        <begin position="1"/>
        <end position="10"/>
    </location>
</feature>
<feature type="domain" description="HTH iclR-type" evidence="5">
    <location>
        <begin position="33"/>
        <end position="91"/>
    </location>
</feature>